<sequence length="244" mass="26821">MTQTASDVSVLQVIVHSRYRAQRFWSWVGKANDIGLLKLGQELKYSKYIWPVCLPGRDYVVKDHSLCTVTGWGLSKADGESKPPQTRAGAVKTTRVQARALAACSGASAVGEQASVLSNAAQQALMAGSGQKRWDVGKSGEDKARLAAVGSGEWPCVNGPCPTGMWPQFRTIQEKEVIILNNKECDKFYHNFTKIPPVVRIIQSQMICAEDTRREQFCYVSGLAWLSRLQGSLGKGVWGERGEE</sequence>
<dbReference type="Gene3D" id="2.40.10.10">
    <property type="entry name" value="Trypsin-like serine proteases"/>
    <property type="match status" value="1"/>
</dbReference>
<keyword evidence="1" id="KW-1015">Disulfide bond</keyword>
<gene>
    <name evidence="4" type="ORF">P7K49_030313</name>
</gene>
<evidence type="ECO:0000313" key="5">
    <source>
        <dbReference type="Proteomes" id="UP001266305"/>
    </source>
</evidence>
<dbReference type="SUPFAM" id="SSF50494">
    <property type="entry name" value="Trypsin-like serine proteases"/>
    <property type="match status" value="1"/>
</dbReference>
<reference evidence="4 5" key="1">
    <citation type="submission" date="2023-05" db="EMBL/GenBank/DDBJ databases">
        <title>B98-5 Cell Line De Novo Hybrid Assembly: An Optical Mapping Approach.</title>
        <authorList>
            <person name="Kananen K."/>
            <person name="Auerbach J.A."/>
            <person name="Kautto E."/>
            <person name="Blachly J.S."/>
        </authorList>
    </citation>
    <scope>NUCLEOTIDE SEQUENCE [LARGE SCALE GENOMIC DNA]</scope>
    <source>
        <strain evidence="4">B95-8</strain>
        <tissue evidence="4">Cell line</tissue>
    </source>
</reference>
<evidence type="ECO:0000313" key="4">
    <source>
        <dbReference type="EMBL" id="KAK2091029.1"/>
    </source>
</evidence>
<dbReference type="Proteomes" id="UP001266305">
    <property type="component" value="Unassembled WGS sequence"/>
</dbReference>
<dbReference type="InterPro" id="IPR001254">
    <property type="entry name" value="Trypsin_dom"/>
</dbReference>
<name>A0ABQ9U2M7_SAGOE</name>
<dbReference type="InterPro" id="IPR043504">
    <property type="entry name" value="Peptidase_S1_PA_chymotrypsin"/>
</dbReference>
<organism evidence="4 5">
    <name type="scientific">Saguinus oedipus</name>
    <name type="common">Cotton-top tamarin</name>
    <name type="synonym">Oedipomidas oedipus</name>
    <dbReference type="NCBI Taxonomy" id="9490"/>
    <lineage>
        <taxon>Eukaryota</taxon>
        <taxon>Metazoa</taxon>
        <taxon>Chordata</taxon>
        <taxon>Craniata</taxon>
        <taxon>Vertebrata</taxon>
        <taxon>Euteleostomi</taxon>
        <taxon>Mammalia</taxon>
        <taxon>Eutheria</taxon>
        <taxon>Euarchontoglires</taxon>
        <taxon>Primates</taxon>
        <taxon>Haplorrhini</taxon>
        <taxon>Platyrrhini</taxon>
        <taxon>Cebidae</taxon>
        <taxon>Callitrichinae</taxon>
        <taxon>Saguinus</taxon>
    </lineage>
</organism>
<dbReference type="Pfam" id="PF00089">
    <property type="entry name" value="Trypsin"/>
    <property type="match status" value="1"/>
</dbReference>
<dbReference type="InterPro" id="IPR051487">
    <property type="entry name" value="Ser/Thr_Proteases_Immune/Dev"/>
</dbReference>
<dbReference type="PANTHER" id="PTHR24256">
    <property type="entry name" value="TRYPTASE-RELATED"/>
    <property type="match status" value="1"/>
</dbReference>
<evidence type="ECO:0000256" key="2">
    <source>
        <dbReference type="ARBA" id="ARBA00024195"/>
    </source>
</evidence>
<evidence type="ECO:0000256" key="1">
    <source>
        <dbReference type="ARBA" id="ARBA00023157"/>
    </source>
</evidence>
<dbReference type="EMBL" id="JASSZA010000016">
    <property type="protein sequence ID" value="KAK2091029.1"/>
    <property type="molecule type" value="Genomic_DNA"/>
</dbReference>
<accession>A0ABQ9U2M7</accession>
<dbReference type="PROSITE" id="PS50240">
    <property type="entry name" value="TRYPSIN_DOM"/>
    <property type="match status" value="1"/>
</dbReference>
<keyword evidence="5" id="KW-1185">Reference proteome</keyword>
<comment type="similarity">
    <text evidence="2">Belongs to the peptidase S1 family. CLIP subfamily.</text>
</comment>
<feature type="domain" description="Peptidase S1" evidence="3">
    <location>
        <begin position="1"/>
        <end position="231"/>
    </location>
</feature>
<dbReference type="InterPro" id="IPR009003">
    <property type="entry name" value="Peptidase_S1_PA"/>
</dbReference>
<comment type="caution">
    <text evidence="4">The sequence shown here is derived from an EMBL/GenBank/DDBJ whole genome shotgun (WGS) entry which is preliminary data.</text>
</comment>
<protein>
    <recommendedName>
        <fullName evidence="3">Peptidase S1 domain-containing protein</fullName>
    </recommendedName>
</protein>
<evidence type="ECO:0000259" key="3">
    <source>
        <dbReference type="PROSITE" id="PS50240"/>
    </source>
</evidence>
<proteinExistence type="inferred from homology"/>